<evidence type="ECO:0000313" key="2">
    <source>
        <dbReference type="Proteomes" id="UP000828390"/>
    </source>
</evidence>
<reference evidence="1" key="1">
    <citation type="journal article" date="2019" name="bioRxiv">
        <title>The Genome of the Zebra Mussel, Dreissena polymorpha: A Resource for Invasive Species Research.</title>
        <authorList>
            <person name="McCartney M.A."/>
            <person name="Auch B."/>
            <person name="Kono T."/>
            <person name="Mallez S."/>
            <person name="Zhang Y."/>
            <person name="Obille A."/>
            <person name="Becker A."/>
            <person name="Abrahante J.E."/>
            <person name="Garbe J."/>
            <person name="Badalamenti J.P."/>
            <person name="Herman A."/>
            <person name="Mangelson H."/>
            <person name="Liachko I."/>
            <person name="Sullivan S."/>
            <person name="Sone E.D."/>
            <person name="Koren S."/>
            <person name="Silverstein K.A.T."/>
            <person name="Beckman K.B."/>
            <person name="Gohl D.M."/>
        </authorList>
    </citation>
    <scope>NUCLEOTIDE SEQUENCE</scope>
    <source>
        <strain evidence="1">Duluth1</strain>
        <tissue evidence="1">Whole animal</tissue>
    </source>
</reference>
<organism evidence="1 2">
    <name type="scientific">Dreissena polymorpha</name>
    <name type="common">Zebra mussel</name>
    <name type="synonym">Mytilus polymorpha</name>
    <dbReference type="NCBI Taxonomy" id="45954"/>
    <lineage>
        <taxon>Eukaryota</taxon>
        <taxon>Metazoa</taxon>
        <taxon>Spiralia</taxon>
        <taxon>Lophotrochozoa</taxon>
        <taxon>Mollusca</taxon>
        <taxon>Bivalvia</taxon>
        <taxon>Autobranchia</taxon>
        <taxon>Heteroconchia</taxon>
        <taxon>Euheterodonta</taxon>
        <taxon>Imparidentia</taxon>
        <taxon>Neoheterodontei</taxon>
        <taxon>Myida</taxon>
        <taxon>Dreissenoidea</taxon>
        <taxon>Dreissenidae</taxon>
        <taxon>Dreissena</taxon>
    </lineage>
</organism>
<gene>
    <name evidence="1" type="ORF">DPMN_043215</name>
</gene>
<evidence type="ECO:0000313" key="1">
    <source>
        <dbReference type="EMBL" id="KAH3736643.1"/>
    </source>
</evidence>
<keyword evidence="2" id="KW-1185">Reference proteome</keyword>
<protein>
    <submittedName>
        <fullName evidence="1">Uncharacterized protein</fullName>
    </submittedName>
</protein>
<comment type="caution">
    <text evidence="1">The sequence shown here is derived from an EMBL/GenBank/DDBJ whole genome shotgun (WGS) entry which is preliminary data.</text>
</comment>
<sequence>MQSCPRHDGFMCQIWAEETILQEKHDGPATHGYLCTRSRPVHLSNRLEKKIILTFLTEHFSFNILV</sequence>
<accession>A0A9D4HXR0</accession>
<reference evidence="1" key="2">
    <citation type="submission" date="2020-11" db="EMBL/GenBank/DDBJ databases">
        <authorList>
            <person name="McCartney M.A."/>
            <person name="Auch B."/>
            <person name="Kono T."/>
            <person name="Mallez S."/>
            <person name="Becker A."/>
            <person name="Gohl D.M."/>
            <person name="Silverstein K.A.T."/>
            <person name="Koren S."/>
            <person name="Bechman K.B."/>
            <person name="Herman A."/>
            <person name="Abrahante J.E."/>
            <person name="Garbe J."/>
        </authorList>
    </citation>
    <scope>NUCLEOTIDE SEQUENCE</scope>
    <source>
        <strain evidence="1">Duluth1</strain>
        <tissue evidence="1">Whole animal</tissue>
    </source>
</reference>
<name>A0A9D4HXR0_DREPO</name>
<dbReference type="EMBL" id="JAIWYP010000011">
    <property type="protein sequence ID" value="KAH3736643.1"/>
    <property type="molecule type" value="Genomic_DNA"/>
</dbReference>
<dbReference type="Proteomes" id="UP000828390">
    <property type="component" value="Unassembled WGS sequence"/>
</dbReference>
<proteinExistence type="predicted"/>
<dbReference type="AlphaFoldDB" id="A0A9D4HXR0"/>